<reference evidence="2" key="1">
    <citation type="journal article" date="2024" name="Front. Bioeng. Biotechnol.">
        <title>Genome-scale model development and genomic sequencing of the oleaginous clade Lipomyces.</title>
        <authorList>
            <person name="Czajka J.J."/>
            <person name="Han Y."/>
            <person name="Kim J."/>
            <person name="Mondo S.J."/>
            <person name="Hofstad B.A."/>
            <person name="Robles A."/>
            <person name="Haridas S."/>
            <person name="Riley R."/>
            <person name="LaButti K."/>
            <person name="Pangilinan J."/>
            <person name="Andreopoulos W."/>
            <person name="Lipzen A."/>
            <person name="Yan J."/>
            <person name="Wang M."/>
            <person name="Ng V."/>
            <person name="Grigoriev I.V."/>
            <person name="Spatafora J.W."/>
            <person name="Magnuson J.K."/>
            <person name="Baker S.E."/>
            <person name="Pomraning K.R."/>
        </authorList>
    </citation>
    <scope>NUCLEOTIDE SEQUENCE [LARGE SCALE GENOMIC DNA]</scope>
    <source>
        <strain evidence="2">CBS 10300</strain>
    </source>
</reference>
<sequence length="76" mass="8478">MYWSNYKYTAYLPINTNSLLTNTGKPYAVQKILTGGLLDERKYQIYSPPFSSAGALLDLGISFVFYPLTVTGVFLA</sequence>
<gene>
    <name evidence="1" type="ORF">V1517DRAFT_324628</name>
</gene>
<protein>
    <submittedName>
        <fullName evidence="1">Uncharacterized protein</fullName>
    </submittedName>
</protein>
<dbReference type="Proteomes" id="UP001489719">
    <property type="component" value="Unassembled WGS sequence"/>
</dbReference>
<organism evidence="1 2">
    <name type="scientific">Lipomyces orientalis</name>
    <dbReference type="NCBI Taxonomy" id="1233043"/>
    <lineage>
        <taxon>Eukaryota</taxon>
        <taxon>Fungi</taxon>
        <taxon>Dikarya</taxon>
        <taxon>Ascomycota</taxon>
        <taxon>Saccharomycotina</taxon>
        <taxon>Lipomycetes</taxon>
        <taxon>Lipomycetales</taxon>
        <taxon>Lipomycetaceae</taxon>
        <taxon>Lipomyces</taxon>
    </lineage>
</organism>
<comment type="caution">
    <text evidence="1">The sequence shown here is derived from an EMBL/GenBank/DDBJ whole genome shotgun (WGS) entry which is preliminary data.</text>
</comment>
<evidence type="ECO:0000313" key="1">
    <source>
        <dbReference type="EMBL" id="KAK9321996.1"/>
    </source>
</evidence>
<dbReference type="EMBL" id="MU970085">
    <property type="protein sequence ID" value="KAK9321996.1"/>
    <property type="molecule type" value="Genomic_DNA"/>
</dbReference>
<proteinExistence type="predicted"/>
<accession>A0ACC3TML8</accession>
<evidence type="ECO:0000313" key="2">
    <source>
        <dbReference type="Proteomes" id="UP001489719"/>
    </source>
</evidence>
<keyword evidence="2" id="KW-1185">Reference proteome</keyword>
<feature type="non-terminal residue" evidence="1">
    <location>
        <position position="76"/>
    </location>
</feature>
<name>A0ACC3TML8_9ASCO</name>